<evidence type="ECO:0000256" key="3">
    <source>
        <dbReference type="ARBA" id="ARBA00022729"/>
    </source>
</evidence>
<evidence type="ECO:0000256" key="4">
    <source>
        <dbReference type="RuleBase" id="RU003512"/>
    </source>
</evidence>
<dbReference type="GO" id="GO:0007155">
    <property type="term" value="P:cell adhesion"/>
    <property type="evidence" value="ECO:0007669"/>
    <property type="project" value="InterPro"/>
</dbReference>
<dbReference type="PANTHER" id="PTHR42953:SF3">
    <property type="entry name" value="HIGH-AFFINITY ZINC UPTAKE SYSTEM PROTEIN ZNUA"/>
    <property type="match status" value="1"/>
</dbReference>
<feature type="region of interest" description="Disordered" evidence="5">
    <location>
        <begin position="159"/>
        <end position="193"/>
    </location>
</feature>
<comment type="similarity">
    <text evidence="1 4">Belongs to the bacterial solute-binding protein 9 family.</text>
</comment>
<dbReference type="PRINTS" id="PR00691">
    <property type="entry name" value="ADHESINB"/>
</dbReference>
<dbReference type="EMBL" id="CP053661">
    <property type="protein sequence ID" value="QKD83162.1"/>
    <property type="molecule type" value="Genomic_DNA"/>
</dbReference>
<dbReference type="RefSeq" id="WP_172356645.1">
    <property type="nucleotide sequence ID" value="NZ_CP053661.1"/>
</dbReference>
<dbReference type="GO" id="GO:0046872">
    <property type="term" value="F:metal ion binding"/>
    <property type="evidence" value="ECO:0007669"/>
    <property type="project" value="InterPro"/>
</dbReference>
<gene>
    <name evidence="6" type="ORF">HPC62_14020</name>
</gene>
<evidence type="ECO:0000256" key="1">
    <source>
        <dbReference type="ARBA" id="ARBA00011028"/>
    </source>
</evidence>
<feature type="compositionally biased region" description="Basic and acidic residues" evidence="5">
    <location>
        <begin position="159"/>
        <end position="176"/>
    </location>
</feature>
<dbReference type="AlphaFoldDB" id="A0A6M8BAX3"/>
<dbReference type="SUPFAM" id="SSF53807">
    <property type="entry name" value="Helical backbone' metal receptor"/>
    <property type="match status" value="1"/>
</dbReference>
<accession>A0A6M8BAX3</accession>
<protein>
    <submittedName>
        <fullName evidence="6">Zinc ABC transporter solute-binding protein</fullName>
    </submittedName>
</protein>
<dbReference type="InterPro" id="IPR006129">
    <property type="entry name" value="AdhesinB"/>
</dbReference>
<proteinExistence type="inferred from homology"/>
<dbReference type="GO" id="GO:0030001">
    <property type="term" value="P:metal ion transport"/>
    <property type="evidence" value="ECO:0007669"/>
    <property type="project" value="InterPro"/>
</dbReference>
<dbReference type="Proteomes" id="UP000505210">
    <property type="component" value="Chromosome"/>
</dbReference>
<keyword evidence="2 4" id="KW-0813">Transport</keyword>
<organism evidence="6 7">
    <name type="scientific">Thermoleptolyngbya sichuanensis A183</name>
    <dbReference type="NCBI Taxonomy" id="2737172"/>
    <lineage>
        <taxon>Bacteria</taxon>
        <taxon>Bacillati</taxon>
        <taxon>Cyanobacteriota</taxon>
        <taxon>Cyanophyceae</taxon>
        <taxon>Oculatellales</taxon>
        <taxon>Oculatellaceae</taxon>
        <taxon>Thermoleptolyngbya</taxon>
        <taxon>Thermoleptolyngbya sichuanensis</taxon>
    </lineage>
</organism>
<evidence type="ECO:0000313" key="7">
    <source>
        <dbReference type="Proteomes" id="UP000505210"/>
    </source>
</evidence>
<dbReference type="PANTHER" id="PTHR42953">
    <property type="entry name" value="HIGH-AFFINITY ZINC UPTAKE SYSTEM PROTEIN ZNUA-RELATED"/>
    <property type="match status" value="1"/>
</dbReference>
<evidence type="ECO:0000313" key="6">
    <source>
        <dbReference type="EMBL" id="QKD83162.1"/>
    </source>
</evidence>
<dbReference type="InterPro" id="IPR050492">
    <property type="entry name" value="Bact_metal-bind_prot9"/>
</dbReference>
<keyword evidence="3" id="KW-0732">Signal</keyword>
<sequence>MTPAKATWQHASSAIRYVSPKRISIVVASAIALGLGSCTTASTSNNAESQPPTAADTPELRVVTTFIPMTQFTKAVAGDRAEVTQLLPTNVGPHDYQARPEDAQRIAQADVLVKNGLEMESFLDSLIENAGNSDLKVIDSSAGIATITTESIEGEAHDYGHSHSHDHAHAHDHAEEAASQPTAHRHNHGEFNPHIWLDPKRAIQQVETIRDGLIAADPDGQAVYTANAAAYIQQLQALDEEIAQQLQPFANKTFVAFHDFAPYFAESYGLKAEFLVDVPDVNPSPQDVKRVMDTVKASNLKTLLTEPQSGEDAFAAIAQDLDVNISTFDPMETGGPEALQPDYYIATMRQNVKALVSAFTDGSTQSVLPHWTIQKTSAVLPQRVSLRF</sequence>
<dbReference type="PRINTS" id="PR00690">
    <property type="entry name" value="ADHESNFAMILY"/>
</dbReference>
<name>A0A6M8BAX3_9CYAN</name>
<evidence type="ECO:0000256" key="2">
    <source>
        <dbReference type="ARBA" id="ARBA00022448"/>
    </source>
</evidence>
<evidence type="ECO:0000256" key="5">
    <source>
        <dbReference type="SAM" id="MobiDB-lite"/>
    </source>
</evidence>
<dbReference type="KEGG" id="theu:HPC62_14020"/>
<dbReference type="Gene3D" id="3.40.50.1980">
    <property type="entry name" value="Nitrogenase molybdenum iron protein domain"/>
    <property type="match status" value="2"/>
</dbReference>
<keyword evidence="7" id="KW-1185">Reference proteome</keyword>
<reference evidence="6 7" key="1">
    <citation type="submission" date="2020-05" db="EMBL/GenBank/DDBJ databases">
        <title>Complete genome sequence of of a novel Thermoleptolyngbya strain isolated from hot springs of Ganzi, Sichuan China.</title>
        <authorList>
            <person name="Tang J."/>
            <person name="Daroch M."/>
            <person name="Li L."/>
            <person name="Waleron K."/>
            <person name="Waleron M."/>
            <person name="Waleron M."/>
        </authorList>
    </citation>
    <scope>NUCLEOTIDE SEQUENCE [LARGE SCALE GENOMIC DNA]</scope>
    <source>
        <strain evidence="6 7">PKUAC-SCTA183</strain>
    </source>
</reference>
<dbReference type="InterPro" id="IPR006128">
    <property type="entry name" value="Lipoprotein_PsaA-like"/>
</dbReference>
<dbReference type="Pfam" id="PF01297">
    <property type="entry name" value="ZnuA"/>
    <property type="match status" value="1"/>
</dbReference>
<dbReference type="InterPro" id="IPR006127">
    <property type="entry name" value="ZnuA-like"/>
</dbReference>